<gene>
    <name evidence="2" type="ORF">Ciccas_000414</name>
</gene>
<dbReference type="AlphaFoldDB" id="A0ABD2QMX4"/>
<feature type="region of interest" description="Disordered" evidence="1">
    <location>
        <begin position="36"/>
        <end position="59"/>
    </location>
</feature>
<comment type="caution">
    <text evidence="2">The sequence shown here is derived from an EMBL/GenBank/DDBJ whole genome shotgun (WGS) entry which is preliminary data.</text>
</comment>
<name>A0ABD2QMX4_9PLAT</name>
<dbReference type="EMBL" id="JBJKFK010000022">
    <property type="protein sequence ID" value="KAL3320888.1"/>
    <property type="molecule type" value="Genomic_DNA"/>
</dbReference>
<evidence type="ECO:0000313" key="2">
    <source>
        <dbReference type="EMBL" id="KAL3320888.1"/>
    </source>
</evidence>
<evidence type="ECO:0008006" key="4">
    <source>
        <dbReference type="Google" id="ProtNLM"/>
    </source>
</evidence>
<dbReference type="Proteomes" id="UP001626550">
    <property type="component" value="Unassembled WGS sequence"/>
</dbReference>
<sequence>MCHVLAPKTPDSRVRWLAELTTQINNCQQITNGKTNTRCQPFMGKSPAQSPGMARARIN</sequence>
<reference evidence="2 3" key="1">
    <citation type="submission" date="2024-11" db="EMBL/GenBank/DDBJ databases">
        <title>Adaptive evolution of stress response genes in parasites aligns with host niche diversity.</title>
        <authorList>
            <person name="Hahn C."/>
            <person name="Resl P."/>
        </authorList>
    </citation>
    <scope>NUCLEOTIDE SEQUENCE [LARGE SCALE GENOMIC DNA]</scope>
    <source>
        <strain evidence="2">EGGRZ-B1_66</strain>
        <tissue evidence="2">Body</tissue>
    </source>
</reference>
<evidence type="ECO:0000256" key="1">
    <source>
        <dbReference type="SAM" id="MobiDB-lite"/>
    </source>
</evidence>
<accession>A0ABD2QMX4</accession>
<proteinExistence type="predicted"/>
<organism evidence="2 3">
    <name type="scientific">Cichlidogyrus casuarinus</name>
    <dbReference type="NCBI Taxonomy" id="1844966"/>
    <lineage>
        <taxon>Eukaryota</taxon>
        <taxon>Metazoa</taxon>
        <taxon>Spiralia</taxon>
        <taxon>Lophotrochozoa</taxon>
        <taxon>Platyhelminthes</taxon>
        <taxon>Monogenea</taxon>
        <taxon>Monopisthocotylea</taxon>
        <taxon>Dactylogyridea</taxon>
        <taxon>Ancyrocephalidae</taxon>
        <taxon>Cichlidogyrus</taxon>
    </lineage>
</organism>
<protein>
    <recommendedName>
        <fullName evidence="4">PH domain-containing protein</fullName>
    </recommendedName>
</protein>
<keyword evidence="3" id="KW-1185">Reference proteome</keyword>
<evidence type="ECO:0000313" key="3">
    <source>
        <dbReference type="Proteomes" id="UP001626550"/>
    </source>
</evidence>